<dbReference type="AlphaFoldDB" id="A0A2A2K8N6"/>
<reference evidence="6 7" key="1">
    <citation type="journal article" date="2017" name="Curr. Biol.">
        <title>Genome architecture and evolution of a unichromosomal asexual nematode.</title>
        <authorList>
            <person name="Fradin H."/>
            <person name="Zegar C."/>
            <person name="Gutwein M."/>
            <person name="Lucas J."/>
            <person name="Kovtun M."/>
            <person name="Corcoran D."/>
            <person name="Baugh L.R."/>
            <person name="Kiontke K."/>
            <person name="Gunsalus K."/>
            <person name="Fitch D.H."/>
            <person name="Piano F."/>
        </authorList>
    </citation>
    <scope>NUCLEOTIDE SEQUENCE [LARGE SCALE GENOMIC DNA]</scope>
    <source>
        <strain evidence="6">PF1309</strain>
    </source>
</reference>
<keyword evidence="7" id="KW-1185">Reference proteome</keyword>
<sequence length="176" mass="19679">MYKFFKNSKNCRYEISPSVPPPVSPRKLYGDFEVAAAIASSLAAKQELDTDRISAGVSSTRIQPTLSPTDYLDHPEGLKPFQPPKPSSRLSSSSTPMSAELLLFRRHVAHSQPCPLCDRTLSIYRINILLPCSHIVHPECYEEMTCSSRLCPRCGPSEHPLWDKLLITVCCLSAFR</sequence>
<evidence type="ECO:0000256" key="4">
    <source>
        <dbReference type="SAM" id="MobiDB-lite"/>
    </source>
</evidence>
<keyword evidence="2" id="KW-0862">Zinc</keyword>
<comment type="caution">
    <text evidence="6">The sequence shown here is derived from an EMBL/GenBank/DDBJ whole genome shotgun (WGS) entry which is preliminary data.</text>
</comment>
<evidence type="ECO:0000256" key="3">
    <source>
        <dbReference type="PROSITE-ProRule" id="PRU00175"/>
    </source>
</evidence>
<evidence type="ECO:0000259" key="5">
    <source>
        <dbReference type="PROSITE" id="PS50089"/>
    </source>
</evidence>
<evidence type="ECO:0000313" key="7">
    <source>
        <dbReference type="Proteomes" id="UP000218231"/>
    </source>
</evidence>
<evidence type="ECO:0000256" key="2">
    <source>
        <dbReference type="ARBA" id="ARBA00022833"/>
    </source>
</evidence>
<protein>
    <recommendedName>
        <fullName evidence="5">RING-type domain-containing protein</fullName>
    </recommendedName>
</protein>
<feature type="region of interest" description="Disordered" evidence="4">
    <location>
        <begin position="64"/>
        <end position="94"/>
    </location>
</feature>
<name>A0A2A2K8N6_9BILA</name>
<organism evidence="6 7">
    <name type="scientific">Diploscapter pachys</name>
    <dbReference type="NCBI Taxonomy" id="2018661"/>
    <lineage>
        <taxon>Eukaryota</taxon>
        <taxon>Metazoa</taxon>
        <taxon>Ecdysozoa</taxon>
        <taxon>Nematoda</taxon>
        <taxon>Chromadorea</taxon>
        <taxon>Rhabditida</taxon>
        <taxon>Rhabditina</taxon>
        <taxon>Rhabditomorpha</taxon>
        <taxon>Rhabditoidea</taxon>
        <taxon>Rhabditidae</taxon>
        <taxon>Diploscapter</taxon>
    </lineage>
</organism>
<evidence type="ECO:0000256" key="1">
    <source>
        <dbReference type="ARBA" id="ARBA00022771"/>
    </source>
</evidence>
<dbReference type="OrthoDB" id="5850232at2759"/>
<dbReference type="Proteomes" id="UP000218231">
    <property type="component" value="Unassembled WGS sequence"/>
</dbReference>
<dbReference type="EMBL" id="LIAE01009311">
    <property type="protein sequence ID" value="PAV70265.1"/>
    <property type="molecule type" value="Genomic_DNA"/>
</dbReference>
<dbReference type="PROSITE" id="PS50089">
    <property type="entry name" value="ZF_RING_2"/>
    <property type="match status" value="1"/>
</dbReference>
<accession>A0A2A2K8N6</accession>
<proteinExistence type="predicted"/>
<keyword evidence="1 3" id="KW-0479">Metal-binding</keyword>
<keyword evidence="1 3" id="KW-0863">Zinc-finger</keyword>
<feature type="domain" description="RING-type" evidence="5">
    <location>
        <begin position="114"/>
        <end position="154"/>
    </location>
</feature>
<dbReference type="InterPro" id="IPR001841">
    <property type="entry name" value="Znf_RING"/>
</dbReference>
<dbReference type="GO" id="GO:0008270">
    <property type="term" value="F:zinc ion binding"/>
    <property type="evidence" value="ECO:0007669"/>
    <property type="project" value="UniProtKB-KW"/>
</dbReference>
<evidence type="ECO:0000313" key="6">
    <source>
        <dbReference type="EMBL" id="PAV70265.1"/>
    </source>
</evidence>
<gene>
    <name evidence="6" type="ORF">WR25_24082</name>
</gene>